<reference evidence="2 3" key="1">
    <citation type="submission" date="2024-02" db="EMBL/GenBank/DDBJ databases">
        <title>complete genome of Flavobacterium ginsenosidimutans Str. YTB16.</title>
        <authorList>
            <person name="Wang Q."/>
        </authorList>
    </citation>
    <scope>NUCLEOTIDE SEQUENCE [LARGE SCALE GENOMIC DNA]</scope>
    <source>
        <strain evidence="2 3">YTB16</strain>
    </source>
</reference>
<keyword evidence="1" id="KW-0812">Transmembrane</keyword>
<dbReference type="EMBL" id="CP147988">
    <property type="protein sequence ID" value="WXK48995.1"/>
    <property type="molecule type" value="Genomic_DNA"/>
</dbReference>
<dbReference type="RefSeq" id="WP_111289929.1">
    <property type="nucleotide sequence ID" value="NZ_CP147988.1"/>
</dbReference>
<feature type="transmembrane region" description="Helical" evidence="1">
    <location>
        <begin position="162"/>
        <end position="178"/>
    </location>
</feature>
<accession>A0ABZ2Q6S7</accession>
<gene>
    <name evidence="2" type="ORF">V6624_18405</name>
</gene>
<keyword evidence="1" id="KW-0472">Membrane</keyword>
<proteinExistence type="predicted"/>
<keyword evidence="3" id="KW-1185">Reference proteome</keyword>
<keyword evidence="1" id="KW-1133">Transmembrane helix</keyword>
<feature type="transmembrane region" description="Helical" evidence="1">
    <location>
        <begin position="19"/>
        <end position="36"/>
    </location>
</feature>
<feature type="transmembrane region" description="Helical" evidence="1">
    <location>
        <begin position="311"/>
        <end position="329"/>
    </location>
</feature>
<feature type="transmembrane region" description="Helical" evidence="1">
    <location>
        <begin position="42"/>
        <end position="65"/>
    </location>
</feature>
<evidence type="ECO:0000313" key="2">
    <source>
        <dbReference type="EMBL" id="WXK48995.1"/>
    </source>
</evidence>
<organism evidence="2 3">
    <name type="scientific">Flavobacterium ginsenosidimutans</name>
    <dbReference type="NCBI Taxonomy" id="687844"/>
    <lineage>
        <taxon>Bacteria</taxon>
        <taxon>Pseudomonadati</taxon>
        <taxon>Bacteroidota</taxon>
        <taxon>Flavobacteriia</taxon>
        <taxon>Flavobacteriales</taxon>
        <taxon>Flavobacteriaceae</taxon>
        <taxon>Flavobacterium</taxon>
    </lineage>
</organism>
<evidence type="ECO:0000256" key="1">
    <source>
        <dbReference type="SAM" id="Phobius"/>
    </source>
</evidence>
<evidence type="ECO:0000313" key="3">
    <source>
        <dbReference type="Proteomes" id="UP001447857"/>
    </source>
</evidence>
<name>A0ABZ2Q6S7_9FLAO</name>
<sequence length="332" mass="39379">MTENYLITKKKKYYWKDHFFGLLLFLLIAILTFVNYTPKNNAKNLCLILLILSLIIIVLILLNLFSVKNYCFTKNELIESSFIKNKKKVYNLDEIDGWTEKQYKGKFENWEEIIVYFKNGEKTKISSDYFENYFEIKNKIALIKNRDTQKEELIEKRINKKLAIAFFIISLLFFYWAYNALQVEYIKSNDIFVLKDKTSERIKLTRGKHKSIEIKLEMYPDLIFRISGNDAMKATHVEKLIEEIKVGDSIFVGINKSDYKQKLLKVDSLTFGDKYFFNENISVESVRSVKSDYLSLSDNNLSKSENKSWNFGWFFAFGIFFLLMSIFGWNKE</sequence>
<dbReference type="Proteomes" id="UP001447857">
    <property type="component" value="Chromosome"/>
</dbReference>
<protein>
    <submittedName>
        <fullName evidence="2">Uncharacterized protein</fullName>
    </submittedName>
</protein>